<proteinExistence type="predicted"/>
<reference evidence="2 3" key="1">
    <citation type="journal article" date="2020" name="IScience">
        <title>Genome Sequencing of the Endangered Kingdonia uniflora (Circaeasteraceae, Ranunculales) Reveals Potential Mechanisms of Evolutionary Specialization.</title>
        <authorList>
            <person name="Sun Y."/>
            <person name="Deng T."/>
            <person name="Zhang A."/>
            <person name="Moore M.J."/>
            <person name="Landis J.B."/>
            <person name="Lin N."/>
            <person name="Zhang H."/>
            <person name="Zhang X."/>
            <person name="Huang J."/>
            <person name="Zhang X."/>
            <person name="Sun H."/>
            <person name="Wang H."/>
        </authorList>
    </citation>
    <scope>NUCLEOTIDE SEQUENCE [LARGE SCALE GENOMIC DNA]</scope>
    <source>
        <strain evidence="2">TB1705</strain>
        <tissue evidence="2">Leaf</tissue>
    </source>
</reference>
<keyword evidence="1" id="KW-0175">Coiled coil</keyword>
<sequence length="365" mass="42224">MSYSNEREYVGTHNCLRGEEFQGQWGVVLLRERYSAWFFDLNSAGQTWNDNIIWVKGNCFQRDDEALLDLQFRSVKQSVKSTVERKESFLDKVAEEETELKLVVRLVKGIWPGIEEQESELKKAKSELEKNLARAKTDSLKEVKQQKVAHAMAIGQLQVEAKANLDEMAEERDRLGHHLMLKGYSQEEVDTIMADTYVEEEEEEAEVLGVVDDLDGVSPQKVLDIQGDDVDLPKGGCEKVKLDASRMRKDYALMYNREFVDQFDTMKEENENREDQYVKAHFRLEKLNQVVSDLTRKVEKKDSGIKKGLEDLSEATERAENLQRQVGALAVKGKLADMAQYRIQELERTEELYRSNLNRCRIDQE</sequence>
<name>A0A7J7NE39_9MAGN</name>
<feature type="coiled-coil region" evidence="1">
    <location>
        <begin position="305"/>
        <end position="363"/>
    </location>
</feature>
<dbReference type="Proteomes" id="UP000541444">
    <property type="component" value="Unassembled WGS sequence"/>
</dbReference>
<gene>
    <name evidence="2" type="ORF">GIB67_017899</name>
</gene>
<evidence type="ECO:0000313" key="2">
    <source>
        <dbReference type="EMBL" id="KAF6165417.1"/>
    </source>
</evidence>
<accession>A0A7J7NE39</accession>
<evidence type="ECO:0000256" key="1">
    <source>
        <dbReference type="SAM" id="Coils"/>
    </source>
</evidence>
<organism evidence="2 3">
    <name type="scientific">Kingdonia uniflora</name>
    <dbReference type="NCBI Taxonomy" id="39325"/>
    <lineage>
        <taxon>Eukaryota</taxon>
        <taxon>Viridiplantae</taxon>
        <taxon>Streptophyta</taxon>
        <taxon>Embryophyta</taxon>
        <taxon>Tracheophyta</taxon>
        <taxon>Spermatophyta</taxon>
        <taxon>Magnoliopsida</taxon>
        <taxon>Ranunculales</taxon>
        <taxon>Circaeasteraceae</taxon>
        <taxon>Kingdonia</taxon>
    </lineage>
</organism>
<evidence type="ECO:0000313" key="3">
    <source>
        <dbReference type="Proteomes" id="UP000541444"/>
    </source>
</evidence>
<comment type="caution">
    <text evidence="2">The sequence shown here is derived from an EMBL/GenBank/DDBJ whole genome shotgun (WGS) entry which is preliminary data.</text>
</comment>
<dbReference type="AlphaFoldDB" id="A0A7J7NE39"/>
<dbReference type="EMBL" id="JACGCM010000853">
    <property type="protein sequence ID" value="KAF6165417.1"/>
    <property type="molecule type" value="Genomic_DNA"/>
</dbReference>
<protein>
    <submittedName>
        <fullName evidence="2">Uncharacterized protein</fullName>
    </submittedName>
</protein>
<keyword evidence="3" id="KW-1185">Reference proteome</keyword>